<dbReference type="PROSITE" id="PS00136">
    <property type="entry name" value="SUBTILASE_ASP"/>
    <property type="match status" value="1"/>
</dbReference>
<sequence length="439" mass="44948">MLDAAFLSSVQRDTSPPPKAFSTVQDAPDCDLCVSRPPGRPDPGRADPALDRREIRGQAGPRPLHCPAQGRCEQVPAPLVAPRCHWQPVCRHPRVECRLPERLRRQVFFSAPLRRSAEVIGSGEFNGDVLNALRGSPDVASVSEDGIVHITSTVTESNAPWGLSRLSQDGPVSGSATSLNYKYSYDSSAGSGVDIYVVDTGIFTSHSDFGGRATWGATFGGYANADGNGHGTHVSGTAAGTRFGVAKAAHLIAVKVLSDQGSGQVSDIVSGLNYVATQAKSSGRPSIATLSLGGSPSTALDNGISSLVSQGVHVTVAAGNDNQNAANTSPARVAVANTIGASTISDARASFSNFGAVVDIFAPGQDVTSSWIGSTSATNTISGTSMATPHVAGLIAYLIGRDGNSSPASISSTLKGLGVSGALSGIPSGTTNLLARNDI</sequence>
<feature type="region of interest" description="Disordered" evidence="7">
    <location>
        <begin position="1"/>
        <end position="26"/>
    </location>
</feature>
<dbReference type="Gene3D" id="3.40.50.200">
    <property type="entry name" value="Peptidase S8/S53 domain"/>
    <property type="match status" value="1"/>
</dbReference>
<dbReference type="GO" id="GO:0006508">
    <property type="term" value="P:proteolysis"/>
    <property type="evidence" value="ECO:0007669"/>
    <property type="project" value="UniProtKB-KW"/>
</dbReference>
<comment type="similarity">
    <text evidence="1 5 6">Belongs to the peptidase S8 family.</text>
</comment>
<dbReference type="GO" id="GO:0004252">
    <property type="term" value="F:serine-type endopeptidase activity"/>
    <property type="evidence" value="ECO:0007669"/>
    <property type="project" value="UniProtKB-UniRule"/>
</dbReference>
<dbReference type="InterPro" id="IPR050131">
    <property type="entry name" value="Peptidase_S8_subtilisin-like"/>
</dbReference>
<evidence type="ECO:0000259" key="8">
    <source>
        <dbReference type="Pfam" id="PF00082"/>
    </source>
</evidence>
<evidence type="ECO:0000313" key="9">
    <source>
        <dbReference type="EMBL" id="TFY66743.1"/>
    </source>
</evidence>
<keyword evidence="4 5" id="KW-0720">Serine protease</keyword>
<dbReference type="InterPro" id="IPR023827">
    <property type="entry name" value="Peptidase_S8_Asp-AS"/>
</dbReference>
<dbReference type="PRINTS" id="PR00723">
    <property type="entry name" value="SUBTILISIN"/>
</dbReference>
<evidence type="ECO:0000256" key="4">
    <source>
        <dbReference type="ARBA" id="ARBA00022825"/>
    </source>
</evidence>
<keyword evidence="3 5" id="KW-0378">Hydrolase</keyword>
<dbReference type="OrthoDB" id="19448at2759"/>
<dbReference type="PROSITE" id="PS00137">
    <property type="entry name" value="SUBTILASE_HIS"/>
    <property type="match status" value="1"/>
</dbReference>
<feature type="active site" description="Charge relay system" evidence="5">
    <location>
        <position position="230"/>
    </location>
</feature>
<dbReference type="GO" id="GO:0005615">
    <property type="term" value="C:extracellular space"/>
    <property type="evidence" value="ECO:0007669"/>
    <property type="project" value="TreeGrafter"/>
</dbReference>
<dbReference type="CDD" id="cd04077">
    <property type="entry name" value="Peptidases_S8_PCSK9_ProteinaseK_like"/>
    <property type="match status" value="1"/>
</dbReference>
<proteinExistence type="inferred from homology"/>
<feature type="active site" description="Charge relay system" evidence="5">
    <location>
        <position position="199"/>
    </location>
</feature>
<dbReference type="PANTHER" id="PTHR43806">
    <property type="entry name" value="PEPTIDASE S8"/>
    <property type="match status" value="1"/>
</dbReference>
<dbReference type="InterPro" id="IPR015500">
    <property type="entry name" value="Peptidase_S8_subtilisin-rel"/>
</dbReference>
<dbReference type="InterPro" id="IPR036852">
    <property type="entry name" value="Peptidase_S8/S53_dom_sf"/>
</dbReference>
<comment type="caution">
    <text evidence="9">The sequence shown here is derived from an EMBL/GenBank/DDBJ whole genome shotgun (WGS) entry which is preliminary data.</text>
</comment>
<gene>
    <name evidence="9" type="ORF">EVG20_g4355</name>
</gene>
<dbReference type="PANTHER" id="PTHR43806:SF11">
    <property type="entry name" value="CEREVISIN-RELATED"/>
    <property type="match status" value="1"/>
</dbReference>
<protein>
    <recommendedName>
        <fullName evidence="8">Peptidase S8/S53 domain-containing protein</fullName>
    </recommendedName>
</protein>
<evidence type="ECO:0000256" key="6">
    <source>
        <dbReference type="RuleBase" id="RU003355"/>
    </source>
</evidence>
<dbReference type="FunFam" id="3.40.50.200:FF:000014">
    <property type="entry name" value="Proteinase K"/>
    <property type="match status" value="1"/>
</dbReference>
<accession>A0A4Y9YYQ2</accession>
<evidence type="ECO:0000256" key="7">
    <source>
        <dbReference type="SAM" id="MobiDB-lite"/>
    </source>
</evidence>
<feature type="domain" description="Peptidase S8/S53" evidence="8">
    <location>
        <begin position="190"/>
        <end position="414"/>
    </location>
</feature>
<evidence type="ECO:0000256" key="2">
    <source>
        <dbReference type="ARBA" id="ARBA00022670"/>
    </source>
</evidence>
<evidence type="ECO:0000256" key="3">
    <source>
        <dbReference type="ARBA" id="ARBA00022801"/>
    </source>
</evidence>
<name>A0A4Y9YYQ2_9AGAM</name>
<dbReference type="Pfam" id="PF00082">
    <property type="entry name" value="Peptidase_S8"/>
    <property type="match status" value="1"/>
</dbReference>
<dbReference type="EMBL" id="SEOQ01000222">
    <property type="protein sequence ID" value="TFY66743.1"/>
    <property type="molecule type" value="Genomic_DNA"/>
</dbReference>
<dbReference type="PROSITE" id="PS51892">
    <property type="entry name" value="SUBTILASE"/>
    <property type="match status" value="1"/>
</dbReference>
<dbReference type="SUPFAM" id="SSF52743">
    <property type="entry name" value="Subtilisin-like"/>
    <property type="match status" value="1"/>
</dbReference>
<dbReference type="InterPro" id="IPR023828">
    <property type="entry name" value="Peptidase_S8_Ser-AS"/>
</dbReference>
<dbReference type="PROSITE" id="PS00138">
    <property type="entry name" value="SUBTILASE_SER"/>
    <property type="match status" value="1"/>
</dbReference>
<reference evidence="9 10" key="1">
    <citation type="submission" date="2019-02" db="EMBL/GenBank/DDBJ databases">
        <title>Genome sequencing of the rare red list fungi Dentipellis fragilis.</title>
        <authorList>
            <person name="Buettner E."/>
            <person name="Kellner H."/>
        </authorList>
    </citation>
    <scope>NUCLEOTIDE SEQUENCE [LARGE SCALE GENOMIC DNA]</scope>
    <source>
        <strain evidence="9 10">DSM 105465</strain>
    </source>
</reference>
<dbReference type="InterPro" id="IPR022398">
    <property type="entry name" value="Peptidase_S8_His-AS"/>
</dbReference>
<evidence type="ECO:0000313" key="10">
    <source>
        <dbReference type="Proteomes" id="UP000298327"/>
    </source>
</evidence>
<dbReference type="InterPro" id="IPR000209">
    <property type="entry name" value="Peptidase_S8/S53_dom"/>
</dbReference>
<dbReference type="Proteomes" id="UP000298327">
    <property type="component" value="Unassembled WGS sequence"/>
</dbReference>
<feature type="active site" description="Charge relay system" evidence="5">
    <location>
        <position position="385"/>
    </location>
</feature>
<evidence type="ECO:0000256" key="5">
    <source>
        <dbReference type="PROSITE-ProRule" id="PRU01240"/>
    </source>
</evidence>
<dbReference type="InterPro" id="IPR034193">
    <property type="entry name" value="PCSK9_ProteinaseK-like"/>
</dbReference>
<keyword evidence="2 5" id="KW-0645">Protease</keyword>
<keyword evidence="10" id="KW-1185">Reference proteome</keyword>
<organism evidence="9 10">
    <name type="scientific">Dentipellis fragilis</name>
    <dbReference type="NCBI Taxonomy" id="205917"/>
    <lineage>
        <taxon>Eukaryota</taxon>
        <taxon>Fungi</taxon>
        <taxon>Dikarya</taxon>
        <taxon>Basidiomycota</taxon>
        <taxon>Agaricomycotina</taxon>
        <taxon>Agaricomycetes</taxon>
        <taxon>Russulales</taxon>
        <taxon>Hericiaceae</taxon>
        <taxon>Dentipellis</taxon>
    </lineage>
</organism>
<dbReference type="AlphaFoldDB" id="A0A4Y9YYQ2"/>
<evidence type="ECO:0000256" key="1">
    <source>
        <dbReference type="ARBA" id="ARBA00011073"/>
    </source>
</evidence>
<dbReference type="STRING" id="205917.A0A4Y9YYQ2"/>